<reference evidence="15 16" key="1">
    <citation type="submission" date="2016-10" db="EMBL/GenBank/DDBJ databases">
        <authorList>
            <person name="de Groot N.N."/>
        </authorList>
    </citation>
    <scope>NUCLEOTIDE SEQUENCE [LARGE SCALE GENOMIC DNA]</scope>
    <source>
        <strain evidence="15 16">CGMCC 1.7659</strain>
    </source>
</reference>
<dbReference type="GO" id="GO:0005978">
    <property type="term" value="P:glycogen biosynthetic process"/>
    <property type="evidence" value="ECO:0007669"/>
    <property type="project" value="UniProtKB-UniRule"/>
</dbReference>
<dbReference type="HAMAP" id="MF_00484">
    <property type="entry name" value="Glycogen_synth"/>
    <property type="match status" value="1"/>
</dbReference>
<dbReference type="Pfam" id="PF08323">
    <property type="entry name" value="Glyco_transf_5"/>
    <property type="match status" value="1"/>
</dbReference>
<evidence type="ECO:0000256" key="3">
    <source>
        <dbReference type="ARBA" id="ARBA00004964"/>
    </source>
</evidence>
<evidence type="ECO:0000256" key="5">
    <source>
        <dbReference type="ARBA" id="ARBA00012588"/>
    </source>
</evidence>
<dbReference type="GO" id="GO:0004373">
    <property type="term" value="F:alpha-1,4-glucan glucosyltransferase (UDP-glucose donor) activity"/>
    <property type="evidence" value="ECO:0007669"/>
    <property type="project" value="InterPro"/>
</dbReference>
<dbReference type="CDD" id="cd03791">
    <property type="entry name" value="GT5_Glycogen_synthase_DULL1-like"/>
    <property type="match status" value="1"/>
</dbReference>
<evidence type="ECO:0000256" key="8">
    <source>
        <dbReference type="ARBA" id="ARBA00022679"/>
    </source>
</evidence>
<feature type="domain" description="Starch synthase catalytic" evidence="14">
    <location>
        <begin position="5"/>
        <end position="231"/>
    </location>
</feature>
<evidence type="ECO:0000256" key="2">
    <source>
        <dbReference type="ARBA" id="ARBA00002764"/>
    </source>
</evidence>
<evidence type="ECO:0000256" key="6">
    <source>
        <dbReference type="ARBA" id="ARBA00019935"/>
    </source>
</evidence>
<protein>
    <recommendedName>
        <fullName evidence="6 11">Glycogen synthase</fullName>
        <ecNumber evidence="5 11">2.4.1.21</ecNumber>
    </recommendedName>
    <alternativeName>
        <fullName evidence="10 11">Starch [bacterial glycogen] synthase</fullName>
    </alternativeName>
</protein>
<evidence type="ECO:0000259" key="14">
    <source>
        <dbReference type="Pfam" id="PF08323"/>
    </source>
</evidence>
<feature type="compositionally biased region" description="Low complexity" evidence="12">
    <location>
        <begin position="505"/>
        <end position="519"/>
    </location>
</feature>
<feature type="domain" description="Glycosyl transferase family 1" evidence="13">
    <location>
        <begin position="289"/>
        <end position="438"/>
    </location>
</feature>
<dbReference type="NCBIfam" id="NF001899">
    <property type="entry name" value="PRK00654.1-2"/>
    <property type="match status" value="1"/>
</dbReference>
<dbReference type="UniPathway" id="UPA00164"/>
<name>A0A1I4ZB76_9GAMM</name>
<feature type="region of interest" description="Disordered" evidence="12">
    <location>
        <begin position="487"/>
        <end position="519"/>
    </location>
</feature>
<dbReference type="Pfam" id="PF00534">
    <property type="entry name" value="Glycos_transf_1"/>
    <property type="match status" value="1"/>
</dbReference>
<dbReference type="Gene3D" id="3.40.50.2000">
    <property type="entry name" value="Glycogen Phosphorylase B"/>
    <property type="match status" value="2"/>
</dbReference>
<dbReference type="PANTHER" id="PTHR45825:SF11">
    <property type="entry name" value="ALPHA AMYLASE DOMAIN-CONTAINING PROTEIN"/>
    <property type="match status" value="1"/>
</dbReference>
<feature type="binding site" evidence="11">
    <location>
        <position position="18"/>
    </location>
    <ligand>
        <name>ADP-alpha-D-glucose</name>
        <dbReference type="ChEBI" id="CHEBI:57498"/>
    </ligand>
</feature>
<dbReference type="STRING" id="578942.SAMN05216289_12443"/>
<dbReference type="RefSeq" id="WP_092409270.1">
    <property type="nucleotide sequence ID" value="NZ_FOVF01000024.1"/>
</dbReference>
<evidence type="ECO:0000256" key="11">
    <source>
        <dbReference type="HAMAP-Rule" id="MF_00484"/>
    </source>
</evidence>
<evidence type="ECO:0000256" key="10">
    <source>
        <dbReference type="ARBA" id="ARBA00031722"/>
    </source>
</evidence>
<dbReference type="SUPFAM" id="SSF53756">
    <property type="entry name" value="UDP-Glycosyltransferase/glycogen phosphorylase"/>
    <property type="match status" value="1"/>
</dbReference>
<evidence type="ECO:0000256" key="4">
    <source>
        <dbReference type="ARBA" id="ARBA00010281"/>
    </source>
</evidence>
<dbReference type="EC" id="2.4.1.21" evidence="5 11"/>
<accession>A0A1I4ZB76</accession>
<dbReference type="EMBL" id="FOVF01000024">
    <property type="protein sequence ID" value="SFN47552.1"/>
    <property type="molecule type" value="Genomic_DNA"/>
</dbReference>
<dbReference type="NCBIfam" id="TIGR02095">
    <property type="entry name" value="glgA"/>
    <property type="match status" value="1"/>
</dbReference>
<gene>
    <name evidence="11" type="primary">glgA</name>
    <name evidence="15" type="ORF">SAMN05216289_12443</name>
</gene>
<dbReference type="PANTHER" id="PTHR45825">
    <property type="entry name" value="GRANULE-BOUND STARCH SYNTHASE 1, CHLOROPLASTIC/AMYLOPLASTIC"/>
    <property type="match status" value="1"/>
</dbReference>
<dbReference type="InterPro" id="IPR013534">
    <property type="entry name" value="Starch_synth_cat_dom"/>
</dbReference>
<keyword evidence="7 11" id="KW-0328">Glycosyltransferase</keyword>
<evidence type="ECO:0000313" key="16">
    <source>
        <dbReference type="Proteomes" id="UP000198575"/>
    </source>
</evidence>
<evidence type="ECO:0000256" key="7">
    <source>
        <dbReference type="ARBA" id="ARBA00022676"/>
    </source>
</evidence>
<comment type="catalytic activity">
    <reaction evidence="1 11">
        <text>[(1-&gt;4)-alpha-D-glucosyl](n) + ADP-alpha-D-glucose = [(1-&gt;4)-alpha-D-glucosyl](n+1) + ADP + H(+)</text>
        <dbReference type="Rhea" id="RHEA:18189"/>
        <dbReference type="Rhea" id="RHEA-COMP:9584"/>
        <dbReference type="Rhea" id="RHEA-COMP:9587"/>
        <dbReference type="ChEBI" id="CHEBI:15378"/>
        <dbReference type="ChEBI" id="CHEBI:15444"/>
        <dbReference type="ChEBI" id="CHEBI:57498"/>
        <dbReference type="ChEBI" id="CHEBI:456216"/>
        <dbReference type="EC" id="2.4.1.21"/>
    </reaction>
</comment>
<proteinExistence type="inferred from homology"/>
<dbReference type="AlphaFoldDB" id="A0A1I4ZB76"/>
<keyword evidence="16" id="KW-1185">Reference proteome</keyword>
<keyword evidence="9 11" id="KW-0320">Glycogen biosynthesis</keyword>
<comment type="function">
    <text evidence="2 11">Synthesizes alpha-1,4-glucan chains using ADP-glucose.</text>
</comment>
<evidence type="ECO:0000256" key="1">
    <source>
        <dbReference type="ARBA" id="ARBA00001478"/>
    </source>
</evidence>
<dbReference type="Proteomes" id="UP000198575">
    <property type="component" value="Unassembled WGS sequence"/>
</dbReference>
<evidence type="ECO:0000259" key="13">
    <source>
        <dbReference type="Pfam" id="PF00534"/>
    </source>
</evidence>
<evidence type="ECO:0000256" key="12">
    <source>
        <dbReference type="SAM" id="MobiDB-lite"/>
    </source>
</evidence>
<evidence type="ECO:0000256" key="9">
    <source>
        <dbReference type="ARBA" id="ARBA00023056"/>
    </source>
</evidence>
<dbReference type="InterPro" id="IPR001296">
    <property type="entry name" value="Glyco_trans_1"/>
</dbReference>
<dbReference type="InterPro" id="IPR011835">
    <property type="entry name" value="GS/SS"/>
</dbReference>
<keyword evidence="8 11" id="KW-0808">Transferase</keyword>
<organism evidence="15 16">
    <name type="scientific">Dokdonella immobilis</name>
    <dbReference type="NCBI Taxonomy" id="578942"/>
    <lineage>
        <taxon>Bacteria</taxon>
        <taxon>Pseudomonadati</taxon>
        <taxon>Pseudomonadota</taxon>
        <taxon>Gammaproteobacteria</taxon>
        <taxon>Lysobacterales</taxon>
        <taxon>Rhodanobacteraceae</taxon>
        <taxon>Dokdonella</taxon>
    </lineage>
</organism>
<sequence length="519" mass="55458">MRALKVLYVATEYAPLLKVGGLADVAAALPRALAMLGAEVRLLIPLPGGMTDGPAPIWSDAGCALHPIDAACGTPVWLLDTPRLRRRSGIYADRNGRPYEDDAECALELCRMATAIADDALGLGWRPDVVHCNEWQTALIPMLLMQCRVPAASVLTIHNLAHQGLFPLATGARLGLPRWALHDGAAEYWGQLSFLKAGLVFADRLTTVSPGYAREILTPAFGAGLDGVLRERAEVLDGILNGLDEANWNPQDDPLIEAPYSATEPAEKRRARSALLRELAWAEPDSPATGVLAAMVGRLVPQKGADLVVDALPELLAMGLRIVVLGSGDAALERSWREAAERYPAQVTVRLGFDEALAHRIFAASDLFLMPSRFEPCGLAQMSAMRYGAIPVVNPVGGLGDTVIDAGPTAQPNEDADGFHMVRADAAALVEACRRAVAAHADRRLWAGLMQRAMSRRFDWGESARLHLQIYRAAMLARAAPLALDAGQRPSDARPACAGGSHAQPSSPRVAVSSPARGH</sequence>
<evidence type="ECO:0000313" key="15">
    <source>
        <dbReference type="EMBL" id="SFN47552.1"/>
    </source>
</evidence>
<dbReference type="OrthoDB" id="9808590at2"/>
<comment type="similarity">
    <text evidence="4 11">Belongs to the glycosyltransferase 1 family. Bacterial/plant glycogen synthase subfamily.</text>
</comment>
<dbReference type="GO" id="GO:0009011">
    <property type="term" value="F:alpha-1,4-glucan glucosyltransferase (ADP-glucose donor) activity"/>
    <property type="evidence" value="ECO:0007669"/>
    <property type="project" value="UniProtKB-UniRule"/>
</dbReference>
<comment type="pathway">
    <text evidence="3 11">Glycan biosynthesis; glycogen biosynthesis.</text>
</comment>